<evidence type="ECO:0000313" key="1">
    <source>
        <dbReference type="EMBL" id="KAI5683932.1"/>
    </source>
</evidence>
<gene>
    <name evidence="1" type="ORF">M9H77_05160</name>
</gene>
<protein>
    <submittedName>
        <fullName evidence="1">Uncharacterized protein</fullName>
    </submittedName>
</protein>
<dbReference type="EMBL" id="CM044701">
    <property type="protein sequence ID" value="KAI5683932.1"/>
    <property type="molecule type" value="Genomic_DNA"/>
</dbReference>
<dbReference type="Proteomes" id="UP001060085">
    <property type="component" value="Linkage Group LG01"/>
</dbReference>
<keyword evidence="2" id="KW-1185">Reference proteome</keyword>
<evidence type="ECO:0000313" key="2">
    <source>
        <dbReference type="Proteomes" id="UP001060085"/>
    </source>
</evidence>
<organism evidence="1 2">
    <name type="scientific">Catharanthus roseus</name>
    <name type="common">Madagascar periwinkle</name>
    <name type="synonym">Vinca rosea</name>
    <dbReference type="NCBI Taxonomy" id="4058"/>
    <lineage>
        <taxon>Eukaryota</taxon>
        <taxon>Viridiplantae</taxon>
        <taxon>Streptophyta</taxon>
        <taxon>Embryophyta</taxon>
        <taxon>Tracheophyta</taxon>
        <taxon>Spermatophyta</taxon>
        <taxon>Magnoliopsida</taxon>
        <taxon>eudicotyledons</taxon>
        <taxon>Gunneridae</taxon>
        <taxon>Pentapetalae</taxon>
        <taxon>asterids</taxon>
        <taxon>lamiids</taxon>
        <taxon>Gentianales</taxon>
        <taxon>Apocynaceae</taxon>
        <taxon>Rauvolfioideae</taxon>
        <taxon>Vinceae</taxon>
        <taxon>Catharanthinae</taxon>
        <taxon>Catharanthus</taxon>
    </lineage>
</organism>
<accession>A0ACC0CG43</accession>
<proteinExistence type="predicted"/>
<comment type="caution">
    <text evidence="1">The sequence shown here is derived from an EMBL/GenBank/DDBJ whole genome shotgun (WGS) entry which is preliminary data.</text>
</comment>
<reference evidence="2" key="1">
    <citation type="journal article" date="2023" name="Nat. Plants">
        <title>Single-cell RNA sequencing provides a high-resolution roadmap for understanding the multicellular compartmentation of specialized metabolism.</title>
        <authorList>
            <person name="Sun S."/>
            <person name="Shen X."/>
            <person name="Li Y."/>
            <person name="Li Y."/>
            <person name="Wang S."/>
            <person name="Li R."/>
            <person name="Zhang H."/>
            <person name="Shen G."/>
            <person name="Guo B."/>
            <person name="Wei J."/>
            <person name="Xu J."/>
            <person name="St-Pierre B."/>
            <person name="Chen S."/>
            <person name="Sun C."/>
        </authorList>
    </citation>
    <scope>NUCLEOTIDE SEQUENCE [LARGE SCALE GENOMIC DNA]</scope>
</reference>
<sequence length="144" mass="17080">MRSNYLEKTLFSILCISLIHGNIFASACFLLEYHIRIVNNLPNNSNPLTVHCQSKDDDIGYHTLQVNEEIQWHFCTNLRTLFFCHFWWNSKQAVFDVFKDNVSFRILCQTDIPGEARWTCHWAVKEDGFYLAFLDAFLHRNNWS</sequence>
<name>A0ACC0CG43_CATRO</name>